<dbReference type="EMBL" id="MU274961">
    <property type="protein sequence ID" value="KAI0083529.1"/>
    <property type="molecule type" value="Genomic_DNA"/>
</dbReference>
<keyword evidence="2" id="KW-1185">Reference proteome</keyword>
<gene>
    <name evidence="1" type="ORF">BDY19DRAFT_977599</name>
</gene>
<reference evidence="1" key="1">
    <citation type="journal article" date="2021" name="Environ. Microbiol.">
        <title>Gene family expansions and transcriptome signatures uncover fungal adaptations to wood decay.</title>
        <authorList>
            <person name="Hage H."/>
            <person name="Miyauchi S."/>
            <person name="Viragh M."/>
            <person name="Drula E."/>
            <person name="Min B."/>
            <person name="Chaduli D."/>
            <person name="Navarro D."/>
            <person name="Favel A."/>
            <person name="Norest M."/>
            <person name="Lesage-Meessen L."/>
            <person name="Balint B."/>
            <person name="Merenyi Z."/>
            <person name="de Eugenio L."/>
            <person name="Morin E."/>
            <person name="Martinez A.T."/>
            <person name="Baldrian P."/>
            <person name="Stursova M."/>
            <person name="Martinez M.J."/>
            <person name="Novotny C."/>
            <person name="Magnuson J.K."/>
            <person name="Spatafora J.W."/>
            <person name="Maurice S."/>
            <person name="Pangilinan J."/>
            <person name="Andreopoulos W."/>
            <person name="LaButti K."/>
            <person name="Hundley H."/>
            <person name="Na H."/>
            <person name="Kuo A."/>
            <person name="Barry K."/>
            <person name="Lipzen A."/>
            <person name="Henrissat B."/>
            <person name="Riley R."/>
            <person name="Ahrendt S."/>
            <person name="Nagy L.G."/>
            <person name="Grigoriev I.V."/>
            <person name="Martin F."/>
            <person name="Rosso M.N."/>
        </authorList>
    </citation>
    <scope>NUCLEOTIDE SEQUENCE</scope>
    <source>
        <strain evidence="1">CBS 384.51</strain>
    </source>
</reference>
<accession>A0ACB8TNE9</accession>
<dbReference type="Proteomes" id="UP001055072">
    <property type="component" value="Unassembled WGS sequence"/>
</dbReference>
<comment type="caution">
    <text evidence="1">The sequence shown here is derived from an EMBL/GenBank/DDBJ whole genome shotgun (WGS) entry which is preliminary data.</text>
</comment>
<protein>
    <submittedName>
        <fullName evidence="1">Uncharacterized protein</fullName>
    </submittedName>
</protein>
<evidence type="ECO:0000313" key="1">
    <source>
        <dbReference type="EMBL" id="KAI0083529.1"/>
    </source>
</evidence>
<organism evidence="1 2">
    <name type="scientific">Irpex rosettiformis</name>
    <dbReference type="NCBI Taxonomy" id="378272"/>
    <lineage>
        <taxon>Eukaryota</taxon>
        <taxon>Fungi</taxon>
        <taxon>Dikarya</taxon>
        <taxon>Basidiomycota</taxon>
        <taxon>Agaricomycotina</taxon>
        <taxon>Agaricomycetes</taxon>
        <taxon>Polyporales</taxon>
        <taxon>Irpicaceae</taxon>
        <taxon>Irpex</taxon>
    </lineage>
</organism>
<proteinExistence type="predicted"/>
<evidence type="ECO:0000313" key="2">
    <source>
        <dbReference type="Proteomes" id="UP001055072"/>
    </source>
</evidence>
<name>A0ACB8TNE9_9APHY</name>
<sequence length="56" mass="6115">MCVPGCCFTTCFQAHSIGSKLCRSMGTGIDGDIIVYFRTAQFAKMYGAQSTNRRPS</sequence>